<accession>A0A4U0RYY8</accession>
<proteinExistence type="predicted"/>
<dbReference type="OrthoDB" id="4553672at2"/>
<dbReference type="AlphaFoldDB" id="A0A4U0RYY8"/>
<reference evidence="1 2" key="1">
    <citation type="submission" date="2019-04" db="EMBL/GenBank/DDBJ databases">
        <title>Streptomyces oryziradicis sp. nov., a novel actinomycete isolated from rhizosphere soil of rice (Oryza sativa L.).</title>
        <authorList>
            <person name="Li C."/>
        </authorList>
    </citation>
    <scope>NUCLEOTIDE SEQUENCE [LARGE SCALE GENOMIC DNA]</scope>
    <source>
        <strain evidence="1 2">NEAU-C40</strain>
    </source>
</reference>
<gene>
    <name evidence="1" type="ORF">FCI23_54400</name>
</gene>
<dbReference type="GO" id="GO:0006355">
    <property type="term" value="P:regulation of DNA-templated transcription"/>
    <property type="evidence" value="ECO:0007669"/>
    <property type="project" value="InterPro"/>
</dbReference>
<keyword evidence="2" id="KW-1185">Reference proteome</keyword>
<protein>
    <recommendedName>
        <fullName evidence="3">Ribbon-helix-helix protein, CopG family</fullName>
    </recommendedName>
</protein>
<name>A0A4U0RYY8_9ACTN</name>
<dbReference type="RefSeq" id="WP_136731591.1">
    <property type="nucleotide sequence ID" value="NZ_SUMC01000250.1"/>
</dbReference>
<evidence type="ECO:0000313" key="1">
    <source>
        <dbReference type="EMBL" id="TJZ93584.1"/>
    </source>
</evidence>
<evidence type="ECO:0008006" key="3">
    <source>
        <dbReference type="Google" id="ProtNLM"/>
    </source>
</evidence>
<comment type="caution">
    <text evidence="1">The sequence shown here is derived from an EMBL/GenBank/DDBJ whole genome shotgun (WGS) entry which is preliminary data.</text>
</comment>
<sequence>MVRGDRVDSVEYARRVNAAADLAGAGAPVAAAARTLASRYGVSVRQARRYLEQAVAVGRVEVPESSVVLTVKLPGSLAGQIRARAQESDRAISAVVAQALAEFLERGGSEGRPHR</sequence>
<dbReference type="InterPro" id="IPR010985">
    <property type="entry name" value="Ribbon_hlx_hlx"/>
</dbReference>
<organism evidence="1 2">
    <name type="scientific">Actinacidiphila oryziradicis</name>
    <dbReference type="NCBI Taxonomy" id="2571141"/>
    <lineage>
        <taxon>Bacteria</taxon>
        <taxon>Bacillati</taxon>
        <taxon>Actinomycetota</taxon>
        <taxon>Actinomycetes</taxon>
        <taxon>Kitasatosporales</taxon>
        <taxon>Streptomycetaceae</taxon>
        <taxon>Actinacidiphila</taxon>
    </lineage>
</organism>
<evidence type="ECO:0000313" key="2">
    <source>
        <dbReference type="Proteomes" id="UP000305778"/>
    </source>
</evidence>
<dbReference type="EMBL" id="SUMC01000250">
    <property type="protein sequence ID" value="TJZ93584.1"/>
    <property type="molecule type" value="Genomic_DNA"/>
</dbReference>
<dbReference type="SUPFAM" id="SSF47598">
    <property type="entry name" value="Ribbon-helix-helix"/>
    <property type="match status" value="1"/>
</dbReference>
<dbReference type="Proteomes" id="UP000305778">
    <property type="component" value="Unassembled WGS sequence"/>
</dbReference>